<name>A4RZ08_OSTLU</name>
<feature type="region of interest" description="Disordered" evidence="2">
    <location>
        <begin position="71"/>
        <end position="112"/>
    </location>
</feature>
<proteinExistence type="inferred from homology"/>
<dbReference type="RefSeq" id="XP_001418489.1">
    <property type="nucleotide sequence ID" value="XM_001418452.1"/>
</dbReference>
<feature type="compositionally biased region" description="Basic and acidic residues" evidence="2">
    <location>
        <begin position="173"/>
        <end position="211"/>
    </location>
</feature>
<reference evidence="5 6" key="1">
    <citation type="journal article" date="2007" name="Proc. Natl. Acad. Sci. U.S.A.">
        <title>The tiny eukaryote Ostreococcus provides genomic insights into the paradox of plankton speciation.</title>
        <authorList>
            <person name="Palenik B."/>
            <person name="Grimwood J."/>
            <person name="Aerts A."/>
            <person name="Rouze P."/>
            <person name="Salamov A."/>
            <person name="Putnam N."/>
            <person name="Dupont C."/>
            <person name="Jorgensen R."/>
            <person name="Derelle E."/>
            <person name="Rombauts S."/>
            <person name="Zhou K."/>
            <person name="Otillar R."/>
            <person name="Merchant S.S."/>
            <person name="Podell S."/>
            <person name="Gaasterland T."/>
            <person name="Napoli C."/>
            <person name="Gendler K."/>
            <person name="Manuell A."/>
            <person name="Tai V."/>
            <person name="Vallon O."/>
            <person name="Piganeau G."/>
            <person name="Jancek S."/>
            <person name="Heijde M."/>
            <person name="Jabbari K."/>
            <person name="Bowler C."/>
            <person name="Lohr M."/>
            <person name="Robbens S."/>
            <person name="Werner G."/>
            <person name="Dubchak I."/>
            <person name="Pazour G.J."/>
            <person name="Ren Q."/>
            <person name="Paulsen I."/>
            <person name="Delwiche C."/>
            <person name="Schmutz J."/>
            <person name="Rokhsar D."/>
            <person name="Van de Peer Y."/>
            <person name="Moreau H."/>
            <person name="Grigoriev I.V."/>
        </authorList>
    </citation>
    <scope>NUCLEOTIDE SEQUENCE [LARGE SCALE GENOMIC DNA]</scope>
    <source>
        <strain evidence="5 6">CCE9901</strain>
    </source>
</reference>
<dbReference type="PANTHER" id="PTHR47605">
    <property type="entry name" value="TRANSCRIPTIONAL ELONGATION REGULATOR MINIYO"/>
    <property type="match status" value="1"/>
</dbReference>
<dbReference type="OMA" id="LIAPWME"/>
<feature type="compositionally biased region" description="Basic and acidic residues" evidence="2">
    <location>
        <begin position="88"/>
        <end position="100"/>
    </location>
</feature>
<dbReference type="OrthoDB" id="497229at2759"/>
<feature type="region of interest" description="Disordered" evidence="2">
    <location>
        <begin position="913"/>
        <end position="947"/>
    </location>
</feature>
<feature type="region of interest" description="Disordered" evidence="2">
    <location>
        <begin position="253"/>
        <end position="284"/>
    </location>
</feature>
<evidence type="ECO:0000256" key="2">
    <source>
        <dbReference type="SAM" id="MobiDB-lite"/>
    </source>
</evidence>
<dbReference type="InterPro" id="IPR013930">
    <property type="entry name" value="RPAP1_N"/>
</dbReference>
<evidence type="ECO:0000259" key="4">
    <source>
        <dbReference type="Pfam" id="PF08621"/>
    </source>
</evidence>
<comment type="similarity">
    <text evidence="1">Belongs to the RPAP1 family.</text>
</comment>
<feature type="domain" description="RPAP1 N-terminal" evidence="4">
    <location>
        <begin position="211"/>
        <end position="254"/>
    </location>
</feature>
<dbReference type="Pfam" id="PF08621">
    <property type="entry name" value="RPAP1_N"/>
    <property type="match status" value="1"/>
</dbReference>
<dbReference type="HOGENOM" id="CLU_247896_0_0_1"/>
<keyword evidence="6" id="KW-1185">Reference proteome</keyword>
<feature type="domain" description="RPAP1 C-terminal" evidence="3">
    <location>
        <begin position="297"/>
        <end position="369"/>
    </location>
</feature>
<dbReference type="GeneID" id="5002502"/>
<feature type="compositionally biased region" description="Basic residues" evidence="2">
    <location>
        <begin position="8"/>
        <end position="20"/>
    </location>
</feature>
<dbReference type="InterPro" id="IPR055326">
    <property type="entry name" value="MINIYO"/>
</dbReference>
<dbReference type="STRING" id="436017.A4RZ08"/>
<dbReference type="PANTHER" id="PTHR47605:SF2">
    <property type="entry name" value="TRANSCRIPTIONAL ELONGATION REGULATOR MINIYO"/>
    <property type="match status" value="1"/>
</dbReference>
<dbReference type="KEGG" id="olu:OSTLU_92909"/>
<feature type="region of interest" description="Disordered" evidence="2">
    <location>
        <begin position="1"/>
        <end position="20"/>
    </location>
</feature>
<dbReference type="eggNOG" id="KOG4732">
    <property type="taxonomic scope" value="Eukaryota"/>
</dbReference>
<evidence type="ECO:0000313" key="6">
    <source>
        <dbReference type="Proteomes" id="UP000001568"/>
    </source>
</evidence>
<protein>
    <recommendedName>
        <fullName evidence="7">RNA polymerase II-associated protein 1 C-terminal domain-containing protein</fullName>
    </recommendedName>
</protein>
<dbReference type="Gramene" id="ABO96782">
    <property type="protein sequence ID" value="ABO96782"/>
    <property type="gene ID" value="OSTLU_92909"/>
</dbReference>
<evidence type="ECO:0000256" key="1">
    <source>
        <dbReference type="ARBA" id="ARBA00009953"/>
    </source>
</evidence>
<dbReference type="InterPro" id="IPR013929">
    <property type="entry name" value="RPAP1_C"/>
</dbReference>
<gene>
    <name evidence="5" type="ORF">OSTLU_92909</name>
</gene>
<dbReference type="Proteomes" id="UP000001568">
    <property type="component" value="Chromosome 6"/>
</dbReference>
<sequence length="1518" mass="161636">MNTIAPRRAARRRRATTSRRRFASLRVAQCDRRVGRMADLRRVRGANTQEQLEALERAFIESRDAPCASVRRVGDGARGNPETVATDDVERGDDASTAREDADDDEDAPRARSTMMDVMGDVVERETSASGGIDAATTAARRAASAATGFPEAKHRSETNFGRKSRYAARKAAMRDKGKSDGDDAGEGKAREAEKAPVRLPRVDPEKEDASIQEENDHILAAMSPAAVKEAQEELAGRLNPKTLEFLRNRGANKARVGASPSAPTAPAPKRARDRSDVATEASARTKKVTTVGVEHVRFALDGSPLLDATVDVATGSAPAPLPTERDPLRAGEGSDIGYTFQEACALTRSSVASQRTIGLQIIGKILKLARRWSFESVDPLPYDADEDAMGESDVAPRLPNGVTWASVWVYATVDCAVITLLRRALDDTQTQATVAALSAIRSLCGGIGVGGVDGLEVRLVDMLESSAPCDPSDLSYTSPLWRSEPENAPCGGSGFEPIAWEHAVEEIRLAEDSTVELADEPDQVEEGLNKQMMERRQATEQAADPIAALLRMGILQRLRYLLEVERTPQAEVFTHELLEAFTRHSKAAANAVAKCPRLVSIVIARVKDSCGGGSRGSPTEPATVGIAHAVCVLRLISQTDADVAKELVKEGVLKSAIQAAVTFGGVSIGVENEQRPRPRGYAAMLWRETLRLWAGISAWGLDTPAFDAIHPLIAPWMETNNDAEESLAMDIFALLTTLSKSLPLEGAAEDAGPPAELEIIDTDKTLSWRCATMAAKCAESWIASGDYDTFALYTVVNAGRFLAALVVRSPNDAQPMLSRVLGSPNDSFGAMSVDGILGAALSALDSLVYACSSTSVFSKRNIELSAWGSVLQTILLLTIVSPDVWNQSSVTTLASQIIRKFGGKRRGVSSSRTSFASARGSMDCPSRLSRGSIDQRVSDGGLPTGDFSSDDDPTVWMGEHPIVATSKLALQRALIIAMEILDKAFTSDAAPSIGRSPLGSPPRRMKRDLQEDAAATVDATLGLISMLPPGAGVAASQAISSGIYSTRVLEPLLSLTKNALGDAVSVIQDSNEEERGRLAIRETGVNLVAASVSLVPTAEIVREALLGGFAMELTTSSEAKSISTPGPCVAVGSLLPGHPLWYLAPCSPRTTIQGWGTAGIACTLSLLMGMELGKVPRVRAIRPALKMSAIGAIYTMGPNVWRDPAVSAPLGLLTDLYWRRMVKNYIQAYHQGVRGYSMDLGSFSAGEGGLNDPLQQAQGTGDAAAAAAMVNAFASESFGDALFARHVAMWLRVRVSPKARAAAWIALSDGVALHLLPSAKAMVPPAAAYVFFPPGGEPDPTMREIYIKSIESGALDKALSGWAGDDYPTPGRESPPITAALAIHALAHVILSPGAGAETAVSTLRRILHRPNTSVVLRALIHTPLTIKRRPSFACASVGAHKTPFGNGFVYGKRGQDIDIPPRRTLLLDVCGQDAPLIAQVEHALVQAGLLQPDAISELSKKLSSSAQIQEQSAFYK</sequence>
<feature type="region of interest" description="Disordered" evidence="2">
    <location>
        <begin position="146"/>
        <end position="211"/>
    </location>
</feature>
<feature type="compositionally biased region" description="Low complexity" evidence="2">
    <location>
        <begin position="259"/>
        <end position="269"/>
    </location>
</feature>
<dbReference type="Pfam" id="PF08620">
    <property type="entry name" value="RPAP1_C"/>
    <property type="match status" value="1"/>
</dbReference>
<organism evidence="5 6">
    <name type="scientific">Ostreococcus lucimarinus (strain CCE9901)</name>
    <dbReference type="NCBI Taxonomy" id="436017"/>
    <lineage>
        <taxon>Eukaryota</taxon>
        <taxon>Viridiplantae</taxon>
        <taxon>Chlorophyta</taxon>
        <taxon>Mamiellophyceae</taxon>
        <taxon>Mamiellales</taxon>
        <taxon>Bathycoccaceae</taxon>
        <taxon>Ostreococcus</taxon>
    </lineage>
</organism>
<evidence type="ECO:0000259" key="3">
    <source>
        <dbReference type="Pfam" id="PF08620"/>
    </source>
</evidence>
<evidence type="ECO:0000313" key="5">
    <source>
        <dbReference type="EMBL" id="ABO96782.1"/>
    </source>
</evidence>
<evidence type="ECO:0008006" key="7">
    <source>
        <dbReference type="Google" id="ProtNLM"/>
    </source>
</evidence>
<accession>A4RZ08</accession>
<dbReference type="EMBL" id="CP000586">
    <property type="protein sequence ID" value="ABO96782.1"/>
    <property type="molecule type" value="Genomic_DNA"/>
</dbReference>